<dbReference type="NCBIfam" id="TIGR00377">
    <property type="entry name" value="ant_ant_sig"/>
    <property type="match status" value="1"/>
</dbReference>
<gene>
    <name evidence="4" type="ORF">JT362_15290</name>
</gene>
<evidence type="ECO:0000256" key="1">
    <source>
        <dbReference type="ARBA" id="ARBA00009013"/>
    </source>
</evidence>
<comment type="caution">
    <text evidence="4">The sequence shown here is derived from an EMBL/GenBank/DDBJ whole genome shotgun (WGS) entry which is preliminary data.</text>
</comment>
<evidence type="ECO:0000313" key="4">
    <source>
        <dbReference type="EMBL" id="MCT2584488.1"/>
    </source>
</evidence>
<dbReference type="Pfam" id="PF01740">
    <property type="entry name" value="STAS"/>
    <property type="match status" value="1"/>
</dbReference>
<dbReference type="InterPro" id="IPR002645">
    <property type="entry name" value="STAS_dom"/>
</dbReference>
<dbReference type="InterPro" id="IPR036513">
    <property type="entry name" value="STAS_dom_sf"/>
</dbReference>
<feature type="domain" description="STAS" evidence="3">
    <location>
        <begin position="25"/>
        <end position="136"/>
    </location>
</feature>
<evidence type="ECO:0000256" key="2">
    <source>
        <dbReference type="RuleBase" id="RU003749"/>
    </source>
</evidence>
<dbReference type="RefSeq" id="WP_260191888.1">
    <property type="nucleotide sequence ID" value="NZ_JAFFZE010000012.1"/>
</dbReference>
<keyword evidence="5" id="KW-1185">Reference proteome</keyword>
<organism evidence="4 5">
    <name type="scientific">Actinophytocola gossypii</name>
    <dbReference type="NCBI Taxonomy" id="2812003"/>
    <lineage>
        <taxon>Bacteria</taxon>
        <taxon>Bacillati</taxon>
        <taxon>Actinomycetota</taxon>
        <taxon>Actinomycetes</taxon>
        <taxon>Pseudonocardiales</taxon>
        <taxon>Pseudonocardiaceae</taxon>
    </lineage>
</organism>
<evidence type="ECO:0000313" key="5">
    <source>
        <dbReference type="Proteomes" id="UP001156441"/>
    </source>
</evidence>
<dbReference type="PANTHER" id="PTHR33495">
    <property type="entry name" value="ANTI-SIGMA FACTOR ANTAGONIST TM_1081-RELATED-RELATED"/>
    <property type="match status" value="1"/>
</dbReference>
<dbReference type="SUPFAM" id="SSF52091">
    <property type="entry name" value="SpoIIaa-like"/>
    <property type="match status" value="1"/>
</dbReference>
<comment type="similarity">
    <text evidence="1 2">Belongs to the anti-sigma-factor antagonist family.</text>
</comment>
<dbReference type="PROSITE" id="PS50801">
    <property type="entry name" value="STAS"/>
    <property type="match status" value="1"/>
</dbReference>
<evidence type="ECO:0000259" key="3">
    <source>
        <dbReference type="PROSITE" id="PS50801"/>
    </source>
</evidence>
<dbReference type="EMBL" id="JAFFZE010000012">
    <property type="protein sequence ID" value="MCT2584488.1"/>
    <property type="molecule type" value="Genomic_DNA"/>
</dbReference>
<protein>
    <recommendedName>
        <fullName evidence="2">Anti-sigma factor antagonist</fullName>
    </recommendedName>
</protein>
<accession>A0ABT2J9E5</accession>
<proteinExistence type="inferred from homology"/>
<dbReference type="Proteomes" id="UP001156441">
    <property type="component" value="Unassembled WGS sequence"/>
</dbReference>
<reference evidence="4 5" key="1">
    <citation type="submission" date="2021-02" db="EMBL/GenBank/DDBJ databases">
        <title>Actinophytocola xerophila sp. nov., isolated from soil of cotton cropping field.</title>
        <authorList>
            <person name="Huang R."/>
            <person name="Chen X."/>
            <person name="Ge X."/>
            <person name="Liu W."/>
        </authorList>
    </citation>
    <scope>NUCLEOTIDE SEQUENCE [LARGE SCALE GENOMIC DNA]</scope>
    <source>
        <strain evidence="4 5">S1-96</strain>
    </source>
</reference>
<dbReference type="InterPro" id="IPR003658">
    <property type="entry name" value="Anti-sigma_ant"/>
</dbReference>
<dbReference type="PANTHER" id="PTHR33495:SF2">
    <property type="entry name" value="ANTI-SIGMA FACTOR ANTAGONIST TM_1081-RELATED"/>
    <property type="match status" value="1"/>
</dbReference>
<dbReference type="CDD" id="cd07043">
    <property type="entry name" value="STAS_anti-anti-sigma_factors"/>
    <property type="match status" value="1"/>
</dbReference>
<name>A0ABT2J9E5_9PSEU</name>
<dbReference type="Gene3D" id="3.30.750.24">
    <property type="entry name" value="STAS domain"/>
    <property type="match status" value="1"/>
</dbReference>
<sequence length="148" mass="16310">MNDNNQLYSEELSVDLETLTGDRPLRVKRTVQGHTVLVEACGEVDLVTALMLEEQLEYAEAIVVPPAPVVVDLSRVAFLGARGLGTLVHHHHRCRSLGSTLRIVAQQPEVLRPIHVTGLDTTLCVVPNVHDAQHQRTHNPPQNHISST</sequence>